<dbReference type="EMBL" id="FWWV01000068">
    <property type="protein sequence ID" value="SMB90225.1"/>
    <property type="molecule type" value="Genomic_DNA"/>
</dbReference>
<evidence type="ECO:0000313" key="4">
    <source>
        <dbReference type="Proteomes" id="UP000192408"/>
    </source>
</evidence>
<dbReference type="PANTHER" id="PTHR12598">
    <property type="entry name" value="COPPER HOMEOSTASIS PROTEIN CUTC"/>
    <property type="match status" value="1"/>
</dbReference>
<dbReference type="FunFam" id="3.20.20.380:FF:000001">
    <property type="entry name" value="Copper homeostasis protein CutC"/>
    <property type="match status" value="1"/>
</dbReference>
<keyword evidence="4" id="KW-1185">Reference proteome</keyword>
<proteinExistence type="inferred from homology"/>
<dbReference type="Proteomes" id="UP000192408">
    <property type="component" value="Unassembled WGS sequence"/>
</dbReference>
<evidence type="ECO:0000256" key="1">
    <source>
        <dbReference type="ARBA" id="ARBA00007768"/>
    </source>
</evidence>
<reference evidence="4" key="1">
    <citation type="submission" date="2017-04" db="EMBL/GenBank/DDBJ databases">
        <authorList>
            <person name="Varghese N."/>
            <person name="Submissions S."/>
        </authorList>
    </citation>
    <scope>NUCLEOTIDE SEQUENCE [LARGE SCALE GENOMIC DNA]</scope>
    <source>
        <strain evidence="4">DSM 23072</strain>
    </source>
</reference>
<dbReference type="AlphaFoldDB" id="A0A1W1VA79"/>
<dbReference type="Pfam" id="PF03932">
    <property type="entry name" value="CutC"/>
    <property type="match status" value="1"/>
</dbReference>
<organism evidence="3 4">
    <name type="scientific">Pasteurella testudinis DSM 23072</name>
    <dbReference type="NCBI Taxonomy" id="1122938"/>
    <lineage>
        <taxon>Bacteria</taxon>
        <taxon>Pseudomonadati</taxon>
        <taxon>Pseudomonadota</taxon>
        <taxon>Gammaproteobacteria</taxon>
        <taxon>Pasteurellales</taxon>
        <taxon>Pasteurellaceae</taxon>
        <taxon>Pasteurella</taxon>
    </lineage>
</organism>
<comment type="caution">
    <text evidence="2">Once thought to be involved in copper homeostasis, experiments in E.coli have shown this is not the case.</text>
</comment>
<evidence type="ECO:0000313" key="3">
    <source>
        <dbReference type="EMBL" id="SMB90225.1"/>
    </source>
</evidence>
<dbReference type="Gene3D" id="3.20.20.380">
    <property type="entry name" value="Copper homeostasis (CutC) domain"/>
    <property type="match status" value="1"/>
</dbReference>
<dbReference type="SUPFAM" id="SSF110395">
    <property type="entry name" value="CutC-like"/>
    <property type="match status" value="1"/>
</dbReference>
<sequence length="254" mass="27084">MIQIEVCVDNIESLHTAQKCGASRIELCGALALGGITPNYGLIESAVAVAQIPLYVMIRPRAGDFLFSADEVRIMQSDIRLAKKCGAQGVVIGALTATAEIDLAACRRLLDAADGLGVTFHRAFDLCRDPQTALEQIIELGCERLLTSGQQQSAVQGAELIRQLVQQADNRISIMPGAGVNAANARALIETTGASEIHLSAGGYRHSAMLANESPSMGKDSRQDQQINITDGKKLRAVLAEIRDESALPYSGRN</sequence>
<dbReference type="GO" id="GO:0005737">
    <property type="term" value="C:cytoplasm"/>
    <property type="evidence" value="ECO:0007669"/>
    <property type="project" value="UniProtKB-SubCell"/>
</dbReference>
<dbReference type="HAMAP" id="MF_00795">
    <property type="entry name" value="CutC"/>
    <property type="match status" value="1"/>
</dbReference>
<accession>A0A1W1VA79</accession>
<gene>
    <name evidence="2" type="primary">cutC</name>
    <name evidence="3" type="ORF">SAMN05660772_01491</name>
</gene>
<name>A0A1W1VA79_9PAST</name>
<dbReference type="InterPro" id="IPR036822">
    <property type="entry name" value="CutC-like_dom_sf"/>
</dbReference>
<comment type="similarity">
    <text evidence="1 2">Belongs to the CutC family.</text>
</comment>
<dbReference type="InterPro" id="IPR005627">
    <property type="entry name" value="CutC-like"/>
</dbReference>
<dbReference type="STRING" id="1122938.SAMN05660772_01491"/>
<protein>
    <recommendedName>
        <fullName evidence="2">PF03932 family protein CutC</fullName>
    </recommendedName>
</protein>
<evidence type="ECO:0000256" key="2">
    <source>
        <dbReference type="HAMAP-Rule" id="MF_00795"/>
    </source>
</evidence>
<dbReference type="GO" id="GO:0005507">
    <property type="term" value="F:copper ion binding"/>
    <property type="evidence" value="ECO:0007669"/>
    <property type="project" value="TreeGrafter"/>
</dbReference>
<dbReference type="PANTHER" id="PTHR12598:SF0">
    <property type="entry name" value="COPPER HOMEOSTASIS PROTEIN CUTC HOMOLOG"/>
    <property type="match status" value="1"/>
</dbReference>
<keyword evidence="2" id="KW-0963">Cytoplasm</keyword>
<comment type="subcellular location">
    <subcellularLocation>
        <location evidence="2">Cytoplasm</location>
    </subcellularLocation>
</comment>